<dbReference type="InterPro" id="IPR040455">
    <property type="entry name" value="Atg6_BARA"/>
</dbReference>
<dbReference type="Pfam" id="PF04111">
    <property type="entry name" value="APG6"/>
    <property type="match status" value="1"/>
</dbReference>
<feature type="compositionally biased region" description="Pro residues" evidence="4">
    <location>
        <begin position="78"/>
        <end position="102"/>
    </location>
</feature>
<dbReference type="GO" id="GO:0034271">
    <property type="term" value="C:phosphatidylinositol 3-kinase complex, class III, type I"/>
    <property type="evidence" value="ECO:0000318"/>
    <property type="project" value="GO_Central"/>
</dbReference>
<reference evidence="7 8" key="1">
    <citation type="journal article" date="2014" name="Nat. Commun.">
        <title>Klebsormidium flaccidum genome reveals primary factors for plant terrestrial adaptation.</title>
        <authorList>
            <person name="Hori K."/>
            <person name="Maruyama F."/>
            <person name="Fujisawa T."/>
            <person name="Togashi T."/>
            <person name="Yamamoto N."/>
            <person name="Seo M."/>
            <person name="Sato S."/>
            <person name="Yamada T."/>
            <person name="Mori H."/>
            <person name="Tajima N."/>
            <person name="Moriyama T."/>
            <person name="Ikeuchi M."/>
            <person name="Watanabe M."/>
            <person name="Wada H."/>
            <person name="Kobayashi K."/>
            <person name="Saito M."/>
            <person name="Masuda T."/>
            <person name="Sasaki-Sekimoto Y."/>
            <person name="Mashiguchi K."/>
            <person name="Awai K."/>
            <person name="Shimojima M."/>
            <person name="Masuda S."/>
            <person name="Iwai M."/>
            <person name="Nobusawa T."/>
            <person name="Narise T."/>
            <person name="Kondo S."/>
            <person name="Saito H."/>
            <person name="Sato R."/>
            <person name="Murakawa M."/>
            <person name="Ihara Y."/>
            <person name="Oshima-Yamada Y."/>
            <person name="Ohtaka K."/>
            <person name="Satoh M."/>
            <person name="Sonobe K."/>
            <person name="Ishii M."/>
            <person name="Ohtani R."/>
            <person name="Kanamori-Sato M."/>
            <person name="Honoki R."/>
            <person name="Miyazaki D."/>
            <person name="Mochizuki H."/>
            <person name="Umetsu J."/>
            <person name="Higashi K."/>
            <person name="Shibata D."/>
            <person name="Kamiya Y."/>
            <person name="Sato N."/>
            <person name="Nakamura Y."/>
            <person name="Tabata S."/>
            <person name="Ida S."/>
            <person name="Kurokawa K."/>
            <person name="Ohta H."/>
        </authorList>
    </citation>
    <scope>NUCLEOTIDE SEQUENCE [LARGE SCALE GENOMIC DNA]</scope>
    <source>
        <strain evidence="7 8">NIES-2285</strain>
    </source>
</reference>
<dbReference type="AlphaFoldDB" id="A0A1Y1HS60"/>
<dbReference type="OrthoDB" id="20368at2759"/>
<dbReference type="Pfam" id="PF17675">
    <property type="entry name" value="APG6_N"/>
    <property type="match status" value="1"/>
</dbReference>
<dbReference type="Gene3D" id="1.10.418.40">
    <property type="entry name" value="Autophagy protein 6/Beclin 1"/>
    <property type="match status" value="1"/>
</dbReference>
<dbReference type="PANTHER" id="PTHR12768:SF4">
    <property type="entry name" value="BECLIN-1"/>
    <property type="match status" value="1"/>
</dbReference>
<evidence type="ECO:0000256" key="1">
    <source>
        <dbReference type="ARBA" id="ARBA00005965"/>
    </source>
</evidence>
<dbReference type="GO" id="GO:0030674">
    <property type="term" value="F:protein-macromolecule adaptor activity"/>
    <property type="evidence" value="ECO:0000318"/>
    <property type="project" value="GO_Central"/>
</dbReference>
<accession>A0A1Y1HS60</accession>
<dbReference type="GO" id="GO:0000045">
    <property type="term" value="P:autophagosome assembly"/>
    <property type="evidence" value="ECO:0000318"/>
    <property type="project" value="GO_Central"/>
</dbReference>
<feature type="domain" description="Atg6 BARA" evidence="5">
    <location>
        <begin position="308"/>
        <end position="481"/>
    </location>
</feature>
<proteinExistence type="inferred from homology"/>
<sequence length="513" mass="56423">MAAKQGPAPQTLQNHFFCQMCRSPLEITGAEVLERGSSSEQRGAGPQASVLGSVMASRLPLDQSFVVLPKQRGVNPTSQPPKPPFPPYPGARPPASNPPSAPPGAERGGRGISESFVVLPGAAASMYQNEIGGEHSSGGEPGGVASISSYSAGMDAKITALTRVFEIASQQTQVEQPLCVECVRCLCEELDAETAEAEREAAAYEACLSRLAGEPEEALSEDEFQKEVKRANEEERQLQTQLARLQEQRRGTMAQLRDLESKTKELDNLEERYWHDFNDFKLQLAAHQNERDAVCAQIDAAAAQLELLKRTNVLTDAFPIWHDGEFGTINNFRLGRLPNVPVEWDEINAAWGQSCLLLHTMAQTCKLNFSVRIIPLGSYPKIADAKNVYELYGPVNLFWSTRYDKAMVLFLACLKEFADFANARDRSNDVPVDKAFTLPYKIEGDKVGGLTIKQSFNPNEKWTKALHLTLCNLKWALTWLVNQDNGLPNPLMDLLETPASASEMARSESAGNV</sequence>
<dbReference type="GO" id="GO:0034272">
    <property type="term" value="C:phosphatidylinositol 3-kinase complex, class III, type II"/>
    <property type="evidence" value="ECO:0000318"/>
    <property type="project" value="GO_Central"/>
</dbReference>
<organism evidence="7 8">
    <name type="scientific">Klebsormidium nitens</name>
    <name type="common">Green alga</name>
    <name type="synonym">Ulothrix nitens</name>
    <dbReference type="NCBI Taxonomy" id="105231"/>
    <lineage>
        <taxon>Eukaryota</taxon>
        <taxon>Viridiplantae</taxon>
        <taxon>Streptophyta</taxon>
        <taxon>Klebsormidiophyceae</taxon>
        <taxon>Klebsormidiales</taxon>
        <taxon>Klebsormidiaceae</taxon>
        <taxon>Klebsormidium</taxon>
    </lineage>
</organism>
<evidence type="ECO:0000313" key="8">
    <source>
        <dbReference type="Proteomes" id="UP000054558"/>
    </source>
</evidence>
<dbReference type="STRING" id="105231.A0A1Y1HS60"/>
<feature type="domain" description="Atg6/beclin coiled-coil" evidence="6">
    <location>
        <begin position="177"/>
        <end position="305"/>
    </location>
</feature>
<name>A0A1Y1HS60_KLENI</name>
<feature type="coiled-coil region" evidence="3">
    <location>
        <begin position="180"/>
        <end position="272"/>
    </location>
</feature>
<comment type="similarity">
    <text evidence="1">Belongs to the beclin family.</text>
</comment>
<feature type="region of interest" description="Disordered" evidence="4">
    <location>
        <begin position="71"/>
        <end position="111"/>
    </location>
</feature>
<dbReference type="InterPro" id="IPR038274">
    <property type="entry name" value="Atg6/Beclin_C_sf"/>
</dbReference>
<keyword evidence="8" id="KW-1185">Reference proteome</keyword>
<dbReference type="GO" id="GO:0043548">
    <property type="term" value="F:phosphatidylinositol 3-kinase binding"/>
    <property type="evidence" value="ECO:0000318"/>
    <property type="project" value="GO_Central"/>
</dbReference>
<dbReference type="PANTHER" id="PTHR12768">
    <property type="entry name" value="BECLIN 1"/>
    <property type="match status" value="1"/>
</dbReference>
<evidence type="ECO:0000259" key="5">
    <source>
        <dbReference type="Pfam" id="PF04111"/>
    </source>
</evidence>
<dbReference type="OMA" id="EWDVYKA"/>
<dbReference type="GO" id="GO:0000407">
    <property type="term" value="C:phagophore assembly site"/>
    <property type="evidence" value="ECO:0000318"/>
    <property type="project" value="GO_Central"/>
</dbReference>
<keyword evidence="2 3" id="KW-0175">Coiled coil</keyword>
<evidence type="ECO:0000256" key="4">
    <source>
        <dbReference type="SAM" id="MobiDB-lite"/>
    </source>
</evidence>
<evidence type="ECO:0000313" key="7">
    <source>
        <dbReference type="EMBL" id="GAQ78658.1"/>
    </source>
</evidence>
<dbReference type="InterPro" id="IPR041691">
    <property type="entry name" value="Atg6/beclin_CC"/>
</dbReference>
<evidence type="ECO:0000259" key="6">
    <source>
        <dbReference type="Pfam" id="PF17675"/>
    </source>
</evidence>
<dbReference type="Proteomes" id="UP000054558">
    <property type="component" value="Unassembled WGS sequence"/>
</dbReference>
<protein>
    <submittedName>
        <fullName evidence="7">AUTOPHAGY 6</fullName>
    </submittedName>
</protein>
<gene>
    <name evidence="7" type="ORF">KFL_000170040</name>
</gene>
<evidence type="ECO:0000256" key="2">
    <source>
        <dbReference type="ARBA" id="ARBA00023054"/>
    </source>
</evidence>
<dbReference type="GO" id="GO:0000423">
    <property type="term" value="P:mitophagy"/>
    <property type="evidence" value="ECO:0000318"/>
    <property type="project" value="GO_Central"/>
</dbReference>
<dbReference type="GO" id="GO:0006995">
    <property type="term" value="P:cellular response to nitrogen starvation"/>
    <property type="evidence" value="ECO:0000318"/>
    <property type="project" value="GO_Central"/>
</dbReference>
<dbReference type="EMBL" id="DF236966">
    <property type="protein sequence ID" value="GAQ78658.1"/>
    <property type="molecule type" value="Genomic_DNA"/>
</dbReference>
<dbReference type="FunFam" id="1.10.418.40:FF:000002">
    <property type="entry name" value="Beclin 1 protein"/>
    <property type="match status" value="1"/>
</dbReference>
<dbReference type="GO" id="GO:0045324">
    <property type="term" value="P:late endosome to vacuole transport"/>
    <property type="evidence" value="ECO:0000318"/>
    <property type="project" value="GO_Central"/>
</dbReference>
<evidence type="ECO:0000256" key="3">
    <source>
        <dbReference type="SAM" id="Coils"/>
    </source>
</evidence>
<dbReference type="InterPro" id="IPR007243">
    <property type="entry name" value="Atg6/Beclin"/>
</dbReference>